<evidence type="ECO:0000313" key="2">
    <source>
        <dbReference type="EMBL" id="GBN87822.1"/>
    </source>
</evidence>
<keyword evidence="1" id="KW-0472">Membrane</keyword>
<keyword evidence="4" id="KW-1185">Reference proteome</keyword>
<comment type="caution">
    <text evidence="2">The sequence shown here is derived from an EMBL/GenBank/DDBJ whole genome shotgun (WGS) entry which is preliminary data.</text>
</comment>
<dbReference type="AlphaFoldDB" id="A0A4Y2SHW1"/>
<dbReference type="EMBL" id="BGPR01021987">
    <property type="protein sequence ID" value="GBN87825.1"/>
    <property type="molecule type" value="Genomic_DNA"/>
</dbReference>
<name>A0A4Y2SHW1_ARAVE</name>
<evidence type="ECO:0000313" key="3">
    <source>
        <dbReference type="EMBL" id="GBN87825.1"/>
    </source>
</evidence>
<proteinExistence type="predicted"/>
<gene>
    <name evidence="2" type="ORF">AVEN_200449_1</name>
    <name evidence="3" type="ORF">AVEN_202366_1</name>
</gene>
<dbReference type="EMBL" id="BGPR01021986">
    <property type="protein sequence ID" value="GBN87822.1"/>
    <property type="molecule type" value="Genomic_DNA"/>
</dbReference>
<evidence type="ECO:0000256" key="1">
    <source>
        <dbReference type="SAM" id="Phobius"/>
    </source>
</evidence>
<dbReference type="Proteomes" id="UP000499080">
    <property type="component" value="Unassembled WGS sequence"/>
</dbReference>
<keyword evidence="1" id="KW-0812">Transmembrane</keyword>
<sequence length="239" mass="27909">MYENASDDSGVDSSFSKCVVTGKGDDMIDCPAYIHEIKTKEVISGDLDGQMQNYTNYKYCLFKFIVLLTLGFAWISHRLKMINESVEGTHRAMLHNVCREWSFDVVRAIKDNQVEQLLSVKEHFKLLKILNHLGSCKDFETESACMLSIKVWHDKANERELEEENHGFYLVVFVTRIIQKNCRRSVLQQQFGHCRRAGYWRFFPKRHTNMGRFSLKRNSLESYMSLILDLNQTYVPTNA</sequence>
<evidence type="ECO:0000313" key="4">
    <source>
        <dbReference type="Proteomes" id="UP000499080"/>
    </source>
</evidence>
<accession>A0A4Y2SHW1</accession>
<keyword evidence="1" id="KW-1133">Transmembrane helix</keyword>
<reference evidence="2 4" key="1">
    <citation type="journal article" date="2019" name="Sci. Rep.">
        <title>Orb-weaving spider Araneus ventricosus genome elucidates the spidroin gene catalogue.</title>
        <authorList>
            <person name="Kono N."/>
            <person name="Nakamura H."/>
            <person name="Ohtoshi R."/>
            <person name="Moran D.A.P."/>
            <person name="Shinohara A."/>
            <person name="Yoshida Y."/>
            <person name="Fujiwara M."/>
            <person name="Mori M."/>
            <person name="Tomita M."/>
            <person name="Arakawa K."/>
        </authorList>
    </citation>
    <scope>NUCLEOTIDE SEQUENCE [LARGE SCALE GENOMIC DNA]</scope>
</reference>
<organism evidence="2 4">
    <name type="scientific">Araneus ventricosus</name>
    <name type="common">Orbweaver spider</name>
    <name type="synonym">Epeira ventricosa</name>
    <dbReference type="NCBI Taxonomy" id="182803"/>
    <lineage>
        <taxon>Eukaryota</taxon>
        <taxon>Metazoa</taxon>
        <taxon>Ecdysozoa</taxon>
        <taxon>Arthropoda</taxon>
        <taxon>Chelicerata</taxon>
        <taxon>Arachnida</taxon>
        <taxon>Araneae</taxon>
        <taxon>Araneomorphae</taxon>
        <taxon>Entelegynae</taxon>
        <taxon>Araneoidea</taxon>
        <taxon>Araneidae</taxon>
        <taxon>Araneus</taxon>
    </lineage>
</organism>
<protein>
    <submittedName>
        <fullName evidence="2">Uncharacterized protein</fullName>
    </submittedName>
</protein>
<feature type="transmembrane region" description="Helical" evidence="1">
    <location>
        <begin position="56"/>
        <end position="75"/>
    </location>
</feature>